<evidence type="ECO:0000313" key="4">
    <source>
        <dbReference type="Proteomes" id="UP000824150"/>
    </source>
</evidence>
<dbReference type="CDD" id="cd18032">
    <property type="entry name" value="DEXHc_RE_I_III_res"/>
    <property type="match status" value="1"/>
</dbReference>
<feature type="domain" description="Helicase ATP-binding" evidence="1">
    <location>
        <begin position="321"/>
        <end position="481"/>
    </location>
</feature>
<comment type="caution">
    <text evidence="3">The sequence shown here is derived from an EMBL/GenBank/DDBJ whole genome shotgun (WGS) entry which is preliminary data.</text>
</comment>
<sequence>MQSGWYDKPLTQQEKQILSAKRDQDEVRVDEPDLDAEALAALLTTFIHPLIEDALGKGDTQQAAALIDKILATLQVGERISQPLKILRYYFASGMVPGNFDKSFVPSLPLSEHALFTGRGGQSMLAALKEELQTADEAWLVVSFIRASAVKILEDDLRRFCNAGHKLYVLGTTYTGATQAQAVATLLTLPNCQVRISFDSLQTRMHAKGYLFVRHSGFSTAFVGSSNLSAMALTKGLEWNLRISAYREPQLFDRLLAACRAYCSDDSFVCITPHNLEHLQEVLARERQNYGRVGTTFDADGGQFKPELFPHQRQILRQLQAQRATGNYRNLVVAATGTGKTMLAAFDFYAFTREHPQARLLFVAHRVEILQQAQATFARVLSWSDNGEILNAEQKPTQWQYVFASISTLNRLDLKSHPYLSDPKYFSYIVIDEVHHGMAHSYERLFDRHYFDPQILLGLTATPERMDGRDLLPHFNHTISAEIRLPEAIERGLLVPFIYYGVSDNVDLKQVAWKRGNYDTHELGDLYTKGELARARADLIINKVRQFTDGEVDRLHALGFCVNISHAKFMADCFNQAGIPSKAVHSELTDPKERKLALEALKSGEVKFLFTVDMFNEGVDIPCVNVVIFLRPTQSLTIFIQQLGRGLRRYEEGHKEALLVLDFIGQANKEYDFAAKFNAMLTRPSAIKEQIKRGFPDLPLGCALSLERKAKEAILETLSVGQSKDEYLLSQYQRLSAQLQRKPAYNEFFDLLYLNPALLYAKRKSKQINSFYRLQRLAGEQVELSNAVLEEEVCSACLRLRHVNDVKLIHTILQYLDKGMAGLDALQMRYLQMFYVSLFDKQPSKTDMAWQAALEPVRQVRALKDEICGLMHYRLSHAALSEESFVTRLPLTVYGTYTTQQALCAGGISLSQKMNGVSFSNSFNSDFIFVTLQKERGFGRRTRYADGVLDKQHLHWQSPNATKPDSGVGRRYVDPKARKIIFVRTVKEEGSALPMPYTCLGTGHCQSYSGSKPISMQLRLDHPIPDVFLGLGTMPS</sequence>
<dbReference type="CDD" id="cd18799">
    <property type="entry name" value="SF2_C_EcoAI-like"/>
    <property type="match status" value="1"/>
</dbReference>
<dbReference type="PANTHER" id="PTHR47962:SF7">
    <property type="entry name" value="MITOCHONDRIAL ATP-DEPENDENT HELICASE IRC3-RELATED"/>
    <property type="match status" value="1"/>
</dbReference>
<dbReference type="InterPro" id="IPR014001">
    <property type="entry name" value="Helicase_ATP-bd"/>
</dbReference>
<dbReference type="Gene3D" id="3.40.50.300">
    <property type="entry name" value="P-loop containing nucleotide triphosphate hydrolases"/>
    <property type="match status" value="2"/>
</dbReference>
<gene>
    <name evidence="3" type="ORF">IAA31_02990</name>
</gene>
<dbReference type="Proteomes" id="UP000824150">
    <property type="component" value="Unassembled WGS sequence"/>
</dbReference>
<proteinExistence type="predicted"/>
<dbReference type="GO" id="GO:0005524">
    <property type="term" value="F:ATP binding"/>
    <property type="evidence" value="ECO:0007669"/>
    <property type="project" value="InterPro"/>
</dbReference>
<name>A0A9E2KP19_9GAMM</name>
<dbReference type="InterPro" id="IPR052511">
    <property type="entry name" value="ATP-dep_Helicase"/>
</dbReference>
<dbReference type="GO" id="GO:0016887">
    <property type="term" value="F:ATP hydrolysis activity"/>
    <property type="evidence" value="ECO:0007669"/>
    <property type="project" value="TreeGrafter"/>
</dbReference>
<reference evidence="3" key="2">
    <citation type="submission" date="2021-04" db="EMBL/GenBank/DDBJ databases">
        <authorList>
            <person name="Gilroy R."/>
        </authorList>
    </citation>
    <scope>NUCLEOTIDE SEQUENCE</scope>
    <source>
        <strain evidence="3">687</strain>
    </source>
</reference>
<dbReference type="InterPro" id="IPR027417">
    <property type="entry name" value="P-loop_NTPase"/>
</dbReference>
<reference evidence="3" key="1">
    <citation type="journal article" date="2021" name="PeerJ">
        <title>Extensive microbial diversity within the chicken gut microbiome revealed by metagenomics and culture.</title>
        <authorList>
            <person name="Gilroy R."/>
            <person name="Ravi A."/>
            <person name="Getino M."/>
            <person name="Pursley I."/>
            <person name="Horton D.L."/>
            <person name="Alikhan N.F."/>
            <person name="Baker D."/>
            <person name="Gharbi K."/>
            <person name="Hall N."/>
            <person name="Watson M."/>
            <person name="Adriaenssens E.M."/>
            <person name="Foster-Nyarko E."/>
            <person name="Jarju S."/>
            <person name="Secka A."/>
            <person name="Antonio M."/>
            <person name="Oren A."/>
            <person name="Chaudhuri R.R."/>
            <person name="La Ragione R."/>
            <person name="Hildebrand F."/>
            <person name="Pallen M.J."/>
        </authorList>
    </citation>
    <scope>NUCLEOTIDE SEQUENCE</scope>
    <source>
        <strain evidence="3">687</strain>
    </source>
</reference>
<evidence type="ECO:0000259" key="1">
    <source>
        <dbReference type="PROSITE" id="PS51192"/>
    </source>
</evidence>
<evidence type="ECO:0000259" key="2">
    <source>
        <dbReference type="PROSITE" id="PS51194"/>
    </source>
</evidence>
<dbReference type="SUPFAM" id="SSF56024">
    <property type="entry name" value="Phospholipase D/nuclease"/>
    <property type="match status" value="1"/>
</dbReference>
<dbReference type="SUPFAM" id="SSF52540">
    <property type="entry name" value="P-loop containing nucleoside triphosphate hydrolases"/>
    <property type="match status" value="1"/>
</dbReference>
<dbReference type="GO" id="GO:0003677">
    <property type="term" value="F:DNA binding"/>
    <property type="evidence" value="ECO:0007669"/>
    <property type="project" value="InterPro"/>
</dbReference>
<dbReference type="Pfam" id="PF04851">
    <property type="entry name" value="ResIII"/>
    <property type="match status" value="1"/>
</dbReference>
<dbReference type="Pfam" id="PF00271">
    <property type="entry name" value="Helicase_C"/>
    <property type="match status" value="1"/>
</dbReference>
<dbReference type="InterPro" id="IPR006935">
    <property type="entry name" value="Helicase/UvrB_N"/>
</dbReference>
<organism evidence="3 4">
    <name type="scientific">Candidatus Anaerobiospirillum merdipullorum</name>
    <dbReference type="NCBI Taxonomy" id="2838450"/>
    <lineage>
        <taxon>Bacteria</taxon>
        <taxon>Pseudomonadati</taxon>
        <taxon>Pseudomonadota</taxon>
        <taxon>Gammaproteobacteria</taxon>
        <taxon>Aeromonadales</taxon>
        <taxon>Succinivibrionaceae</taxon>
        <taxon>Anaerobiospirillum</taxon>
    </lineage>
</organism>
<dbReference type="AlphaFoldDB" id="A0A9E2KP19"/>
<dbReference type="SMART" id="SM00487">
    <property type="entry name" value="DEXDc"/>
    <property type="match status" value="1"/>
</dbReference>
<dbReference type="EMBL" id="JAHLFG010000032">
    <property type="protein sequence ID" value="MBU3826437.1"/>
    <property type="molecule type" value="Genomic_DNA"/>
</dbReference>
<dbReference type="Gene3D" id="3.30.870.10">
    <property type="entry name" value="Endonuclease Chain A"/>
    <property type="match status" value="1"/>
</dbReference>
<dbReference type="PROSITE" id="PS51192">
    <property type="entry name" value="HELICASE_ATP_BIND_1"/>
    <property type="match status" value="1"/>
</dbReference>
<dbReference type="Pfam" id="PF11907">
    <property type="entry name" value="DUF3427"/>
    <property type="match status" value="1"/>
</dbReference>
<dbReference type="InterPro" id="IPR021835">
    <property type="entry name" value="DUF3427"/>
</dbReference>
<dbReference type="PROSITE" id="PS51194">
    <property type="entry name" value="HELICASE_CTER"/>
    <property type="match status" value="1"/>
</dbReference>
<dbReference type="PANTHER" id="PTHR47962">
    <property type="entry name" value="ATP-DEPENDENT HELICASE LHR-RELATED-RELATED"/>
    <property type="match status" value="1"/>
</dbReference>
<accession>A0A9E2KP19</accession>
<protein>
    <submittedName>
        <fullName evidence="3">DUF3427 domain-containing protein</fullName>
    </submittedName>
</protein>
<evidence type="ECO:0000313" key="3">
    <source>
        <dbReference type="EMBL" id="MBU3826437.1"/>
    </source>
</evidence>
<dbReference type="InterPro" id="IPR001650">
    <property type="entry name" value="Helicase_C-like"/>
</dbReference>
<dbReference type="SMART" id="SM00490">
    <property type="entry name" value="HELICc"/>
    <property type="match status" value="1"/>
</dbReference>
<feature type="domain" description="Helicase C-terminal" evidence="2">
    <location>
        <begin position="536"/>
        <end position="685"/>
    </location>
</feature>